<evidence type="ECO:0000256" key="2">
    <source>
        <dbReference type="SAM" id="SignalP"/>
    </source>
</evidence>
<comment type="caution">
    <text evidence="3">The sequence shown here is derived from an EMBL/GenBank/DDBJ whole genome shotgun (WGS) entry which is preliminary data.</text>
</comment>
<evidence type="ECO:0000313" key="3">
    <source>
        <dbReference type="EMBL" id="KXS99982.1"/>
    </source>
</evidence>
<dbReference type="AlphaFoldDB" id="A0A139HC34"/>
<protein>
    <submittedName>
        <fullName evidence="3">Uncharacterized protein</fullName>
    </submittedName>
</protein>
<proteinExistence type="predicted"/>
<keyword evidence="4" id="KW-1185">Reference proteome</keyword>
<accession>A0A139HC34</accession>
<feature type="region of interest" description="Disordered" evidence="1">
    <location>
        <begin position="109"/>
        <end position="128"/>
    </location>
</feature>
<dbReference type="Proteomes" id="UP000070133">
    <property type="component" value="Unassembled WGS sequence"/>
</dbReference>
<sequence>MSNHPRTIFLLLLVAFSWIANAEISDFKQLDHRNPGKFGKDAYEIVGDGWHGRQAGQNADDANQAQNSLDLYTIPGELPYLISAVIAQPTAGNTIATPIQNTAEDLLTPSPGMRRRGAPDGPNVGAGRVERGAQTTFVTQVTAALEKEN</sequence>
<dbReference type="EMBL" id="LFZN01000082">
    <property type="protein sequence ID" value="KXS99982.1"/>
    <property type="molecule type" value="Genomic_DNA"/>
</dbReference>
<gene>
    <name evidence="3" type="ORF">AC578_820</name>
</gene>
<evidence type="ECO:0000313" key="4">
    <source>
        <dbReference type="Proteomes" id="UP000070133"/>
    </source>
</evidence>
<reference evidence="3 4" key="1">
    <citation type="submission" date="2015-07" db="EMBL/GenBank/DDBJ databases">
        <title>Comparative genomics of the Sigatoka disease complex on banana suggests a link between parallel evolutionary changes in Pseudocercospora fijiensis and Pseudocercospora eumusae and increased virulence on the banana host.</title>
        <authorList>
            <person name="Chang T.-C."/>
            <person name="Salvucci A."/>
            <person name="Crous P.W."/>
            <person name="Stergiopoulos I."/>
        </authorList>
    </citation>
    <scope>NUCLEOTIDE SEQUENCE [LARGE SCALE GENOMIC DNA]</scope>
    <source>
        <strain evidence="3 4">CBS 114824</strain>
    </source>
</reference>
<feature type="chain" id="PRO_5007806434" evidence="2">
    <location>
        <begin position="23"/>
        <end position="149"/>
    </location>
</feature>
<feature type="signal peptide" evidence="2">
    <location>
        <begin position="1"/>
        <end position="22"/>
    </location>
</feature>
<keyword evidence="2" id="KW-0732">Signal</keyword>
<evidence type="ECO:0000256" key="1">
    <source>
        <dbReference type="SAM" id="MobiDB-lite"/>
    </source>
</evidence>
<name>A0A139HC34_9PEZI</name>
<dbReference type="OrthoDB" id="5426872at2759"/>
<organism evidence="3 4">
    <name type="scientific">Pseudocercospora eumusae</name>
    <dbReference type="NCBI Taxonomy" id="321146"/>
    <lineage>
        <taxon>Eukaryota</taxon>
        <taxon>Fungi</taxon>
        <taxon>Dikarya</taxon>
        <taxon>Ascomycota</taxon>
        <taxon>Pezizomycotina</taxon>
        <taxon>Dothideomycetes</taxon>
        <taxon>Dothideomycetidae</taxon>
        <taxon>Mycosphaerellales</taxon>
        <taxon>Mycosphaerellaceae</taxon>
        <taxon>Pseudocercospora</taxon>
    </lineage>
</organism>